<feature type="non-terminal residue" evidence="1">
    <location>
        <position position="269"/>
    </location>
</feature>
<keyword evidence="2" id="KW-1185">Reference proteome</keyword>
<name>A0A0D7A7N7_9AGAR</name>
<evidence type="ECO:0000313" key="1">
    <source>
        <dbReference type="EMBL" id="KIY46775.1"/>
    </source>
</evidence>
<dbReference type="Proteomes" id="UP000054144">
    <property type="component" value="Unassembled WGS sequence"/>
</dbReference>
<accession>A0A0D7A7N7</accession>
<dbReference type="EMBL" id="KN882023">
    <property type="protein sequence ID" value="KIY46775.1"/>
    <property type="molecule type" value="Genomic_DNA"/>
</dbReference>
<dbReference type="OrthoDB" id="3145912at2759"/>
<sequence length="269" mass="29228">FHPFPAELLRDIFEFAAQDNRATALTLSEVSCFVREWTLPAIYHTVTLSAAQTVSRFLAAISSPRGPSARVSPGELVQNLCITAIGPLDSIQRILRLCVNVQSLVYGFSITAYHGLANAVTPLAREQHLLGFACRDPIVPSMLLSCTRRLHLQIATRSLECIPALIVSIPLTHLAISLTSAAAPNTAVEAIVPTLQAVLTGNNGLRVLLIQVPGFGNEKVAEEIEAWNSKNLGDDRLVVQVSPMSLVCQWNNTLRPQGGGLWRHAEKKI</sequence>
<evidence type="ECO:0000313" key="2">
    <source>
        <dbReference type="Proteomes" id="UP000054144"/>
    </source>
</evidence>
<evidence type="ECO:0008006" key="3">
    <source>
        <dbReference type="Google" id="ProtNLM"/>
    </source>
</evidence>
<feature type="non-terminal residue" evidence="1">
    <location>
        <position position="1"/>
    </location>
</feature>
<reference evidence="1 2" key="1">
    <citation type="journal article" date="2015" name="Fungal Genet. Biol.">
        <title>Evolution of novel wood decay mechanisms in Agaricales revealed by the genome sequences of Fistulina hepatica and Cylindrobasidium torrendii.</title>
        <authorList>
            <person name="Floudas D."/>
            <person name="Held B.W."/>
            <person name="Riley R."/>
            <person name="Nagy L.G."/>
            <person name="Koehler G."/>
            <person name="Ransdell A.S."/>
            <person name="Younus H."/>
            <person name="Chow J."/>
            <person name="Chiniquy J."/>
            <person name="Lipzen A."/>
            <person name="Tritt A."/>
            <person name="Sun H."/>
            <person name="Haridas S."/>
            <person name="LaButti K."/>
            <person name="Ohm R.A."/>
            <person name="Kues U."/>
            <person name="Blanchette R.A."/>
            <person name="Grigoriev I.V."/>
            <person name="Minto R.E."/>
            <person name="Hibbett D.S."/>
        </authorList>
    </citation>
    <scope>NUCLEOTIDE SEQUENCE [LARGE SCALE GENOMIC DNA]</scope>
    <source>
        <strain evidence="1 2">ATCC 64428</strain>
    </source>
</reference>
<protein>
    <recommendedName>
        <fullName evidence="3">F-box domain-containing protein</fullName>
    </recommendedName>
</protein>
<dbReference type="AlphaFoldDB" id="A0A0D7A7N7"/>
<organism evidence="1 2">
    <name type="scientific">Fistulina hepatica ATCC 64428</name>
    <dbReference type="NCBI Taxonomy" id="1128425"/>
    <lineage>
        <taxon>Eukaryota</taxon>
        <taxon>Fungi</taxon>
        <taxon>Dikarya</taxon>
        <taxon>Basidiomycota</taxon>
        <taxon>Agaricomycotina</taxon>
        <taxon>Agaricomycetes</taxon>
        <taxon>Agaricomycetidae</taxon>
        <taxon>Agaricales</taxon>
        <taxon>Fistulinaceae</taxon>
        <taxon>Fistulina</taxon>
    </lineage>
</organism>
<proteinExistence type="predicted"/>
<gene>
    <name evidence="1" type="ORF">FISHEDRAFT_22846</name>
</gene>